<proteinExistence type="inferred from homology"/>
<keyword evidence="3 6" id="KW-1133">Transmembrane helix</keyword>
<evidence type="ECO:0000256" key="3">
    <source>
        <dbReference type="ARBA" id="ARBA00022989"/>
    </source>
</evidence>
<accession>A0ABW5RRY4</accession>
<keyword evidence="2 6" id="KW-0812">Transmembrane</keyword>
<feature type="non-terminal residue" evidence="7">
    <location>
        <position position="102"/>
    </location>
</feature>
<protein>
    <submittedName>
        <fullName evidence="7">Phage holin family protein</fullName>
    </submittedName>
</protein>
<dbReference type="Pfam" id="PF05105">
    <property type="entry name" value="Phage_holin_4_1"/>
    <property type="match status" value="1"/>
</dbReference>
<feature type="transmembrane region" description="Helical" evidence="6">
    <location>
        <begin position="64"/>
        <end position="81"/>
    </location>
</feature>
<dbReference type="NCBIfam" id="TIGR01593">
    <property type="entry name" value="holin_tox_secr"/>
    <property type="match status" value="1"/>
</dbReference>
<keyword evidence="4 6" id="KW-0472">Membrane</keyword>
<comment type="subcellular location">
    <subcellularLocation>
        <location evidence="1">Membrane</location>
        <topology evidence="1">Multi-pass membrane protein</topology>
    </subcellularLocation>
</comment>
<evidence type="ECO:0000256" key="1">
    <source>
        <dbReference type="ARBA" id="ARBA00004141"/>
    </source>
</evidence>
<gene>
    <name evidence="7" type="ORF">ACFSUL_10775</name>
</gene>
<sequence length="102" mass="11141">MNEKALTVISVVGTSVSYIVDGLGLALTFLLCMMAIDIITGFMVAKKDEVIQSSIFREGLMRKLYILLLIGAVYMIDKLVLDTGYIGDGVTIAFVINEFISI</sequence>
<dbReference type="InterPro" id="IPR006480">
    <property type="entry name" value="Phage_holin_4_1"/>
</dbReference>
<evidence type="ECO:0000256" key="6">
    <source>
        <dbReference type="SAM" id="Phobius"/>
    </source>
</evidence>
<evidence type="ECO:0000256" key="2">
    <source>
        <dbReference type="ARBA" id="ARBA00022692"/>
    </source>
</evidence>
<dbReference type="EMBL" id="JBHUMF010000026">
    <property type="protein sequence ID" value="MFD2681227.1"/>
    <property type="molecule type" value="Genomic_DNA"/>
</dbReference>
<evidence type="ECO:0000256" key="5">
    <source>
        <dbReference type="ARBA" id="ARBA00023600"/>
    </source>
</evidence>
<reference evidence="8" key="1">
    <citation type="journal article" date="2019" name="Int. J. Syst. Evol. Microbiol.">
        <title>The Global Catalogue of Microorganisms (GCM) 10K type strain sequencing project: providing services to taxonomists for standard genome sequencing and annotation.</title>
        <authorList>
            <consortium name="The Broad Institute Genomics Platform"/>
            <consortium name="The Broad Institute Genome Sequencing Center for Infectious Disease"/>
            <person name="Wu L."/>
            <person name="Ma J."/>
        </authorList>
    </citation>
    <scope>NUCLEOTIDE SEQUENCE [LARGE SCALE GENOMIC DNA]</scope>
    <source>
        <strain evidence="8">KCTC 3913</strain>
    </source>
</reference>
<evidence type="ECO:0000313" key="8">
    <source>
        <dbReference type="Proteomes" id="UP001597506"/>
    </source>
</evidence>
<evidence type="ECO:0000313" key="7">
    <source>
        <dbReference type="EMBL" id="MFD2681227.1"/>
    </source>
</evidence>
<organism evidence="7 8">
    <name type="scientific">Bacillus seohaeanensis</name>
    <dbReference type="NCBI Taxonomy" id="284580"/>
    <lineage>
        <taxon>Bacteria</taxon>
        <taxon>Bacillati</taxon>
        <taxon>Bacillota</taxon>
        <taxon>Bacilli</taxon>
        <taxon>Bacillales</taxon>
        <taxon>Bacillaceae</taxon>
        <taxon>Bacillus</taxon>
    </lineage>
</organism>
<name>A0ABW5RRY4_9BACI</name>
<comment type="similarity">
    <text evidence="5">Belongs to the bacteriophage holin family. Cp-1 holin subfamily.</text>
</comment>
<dbReference type="Proteomes" id="UP001597506">
    <property type="component" value="Unassembled WGS sequence"/>
</dbReference>
<feature type="transmembrane region" description="Helical" evidence="6">
    <location>
        <begin position="23"/>
        <end position="44"/>
    </location>
</feature>
<comment type="caution">
    <text evidence="7">The sequence shown here is derived from an EMBL/GenBank/DDBJ whole genome shotgun (WGS) entry which is preliminary data.</text>
</comment>
<dbReference type="RefSeq" id="WP_377935255.1">
    <property type="nucleotide sequence ID" value="NZ_JBHUMF010000026.1"/>
</dbReference>
<evidence type="ECO:0000256" key="4">
    <source>
        <dbReference type="ARBA" id="ARBA00023136"/>
    </source>
</evidence>
<keyword evidence="8" id="KW-1185">Reference proteome</keyword>